<name>M4Z1M3_9BRAD</name>
<accession>M4Z1M3</accession>
<dbReference type="EMBL" id="AP012603">
    <property type="protein sequence ID" value="BAM86869.1"/>
    <property type="molecule type" value="Genomic_DNA"/>
</dbReference>
<gene>
    <name evidence="5" type="ORF">S58_08580</name>
</gene>
<keyword evidence="5" id="KW-0489">Methyltransferase</keyword>
<dbReference type="InterPro" id="IPR029044">
    <property type="entry name" value="Nucleotide-diphossugar_trans"/>
</dbReference>
<dbReference type="GO" id="GO:0008168">
    <property type="term" value="F:methyltransferase activity"/>
    <property type="evidence" value="ECO:0007669"/>
    <property type="project" value="UniProtKB-KW"/>
</dbReference>
<evidence type="ECO:0000256" key="3">
    <source>
        <dbReference type="ARBA" id="ARBA00022679"/>
    </source>
</evidence>
<sequence>MSSFKVPVSGVVERLIGSEDACGGTDNPVSIDHATKGCVHVVIPVFNRWQFTQQCVEDLRRQTYRHLTINVSDGGSTDGTRDKLARLYPDVEVIYDGKERWWAGSCALAIERILAKAATDDFVLLLNNDTRVPENYIETLVAWSRTHDAAVGAKVVDSRDPTRVLDAGEMIDWERYDFPIKTEIASGERHCEDVDTLPGRGTLIPIKMIRAVGNIDDRTFPHYISDYDFFCRIKSAGFKLLVCYDTMILAHIEETGIVPQAQLTLRQAWREIFDRRSMTNLGDHWRFVSRHAPAPLRPRLHRLLVAQAAAKLLLRTELGIFFLPPYKGARLVRRVIRAVVRLINEPDAALEFAHWPHAVKLVALMTFAPRPFQSDEAAAKGLDVSRLVRDGVLILRLPPDWYCFGTLQWAGRSDAAQLNDLLRACRGPSLLQYRALVSYKRARQAHIRLGDDSAADPGQASCNH</sequence>
<evidence type="ECO:0000259" key="4">
    <source>
        <dbReference type="Pfam" id="PF00535"/>
    </source>
</evidence>
<dbReference type="SUPFAM" id="SSF53448">
    <property type="entry name" value="Nucleotide-diphospho-sugar transferases"/>
    <property type="match status" value="1"/>
</dbReference>
<dbReference type="KEGG" id="aol:S58_08580"/>
<dbReference type="Proteomes" id="UP000011841">
    <property type="component" value="Chromosome"/>
</dbReference>
<dbReference type="Pfam" id="PF00535">
    <property type="entry name" value="Glycos_transf_2"/>
    <property type="match status" value="1"/>
</dbReference>
<comment type="similarity">
    <text evidence="1">Belongs to the glycosyltransferase 2 family.</text>
</comment>
<proteinExistence type="inferred from homology"/>
<dbReference type="STRING" id="1245469.S58_08580"/>
<dbReference type="RefSeq" id="WP_015664004.1">
    <property type="nucleotide sequence ID" value="NC_020453.1"/>
</dbReference>
<dbReference type="HOGENOM" id="CLU_616589_0_0_5"/>
<evidence type="ECO:0000313" key="5">
    <source>
        <dbReference type="EMBL" id="BAM86869.1"/>
    </source>
</evidence>
<keyword evidence="6" id="KW-1185">Reference proteome</keyword>
<dbReference type="eggNOG" id="COG1216">
    <property type="taxonomic scope" value="Bacteria"/>
</dbReference>
<dbReference type="OrthoDB" id="8416156at2"/>
<dbReference type="GO" id="GO:0032259">
    <property type="term" value="P:methylation"/>
    <property type="evidence" value="ECO:0007669"/>
    <property type="project" value="UniProtKB-KW"/>
</dbReference>
<dbReference type="PANTHER" id="PTHR43179:SF12">
    <property type="entry name" value="GALACTOFURANOSYLTRANSFERASE GLFT2"/>
    <property type="match status" value="1"/>
</dbReference>
<evidence type="ECO:0000256" key="1">
    <source>
        <dbReference type="ARBA" id="ARBA00006739"/>
    </source>
</evidence>
<evidence type="ECO:0000256" key="2">
    <source>
        <dbReference type="ARBA" id="ARBA00022676"/>
    </source>
</evidence>
<dbReference type="PANTHER" id="PTHR43179">
    <property type="entry name" value="RHAMNOSYLTRANSFERASE WBBL"/>
    <property type="match status" value="1"/>
</dbReference>
<dbReference type="GeneID" id="301814850"/>
<reference evidence="5 6" key="1">
    <citation type="journal article" date="2013" name="Appl. Environ. Microbiol.">
        <title>Genome analysis suggests that the soil oligotrophic bacterium Agromonas oligotrophica (Bradyrhizobium oligotrophicum) is a nitrogen-fixing symbiont of Aeschynomene indica.</title>
        <authorList>
            <person name="Okubo T."/>
            <person name="Fukushima S."/>
            <person name="Itakura M."/>
            <person name="Oshima K."/>
            <person name="Longtonglang A."/>
            <person name="Teaumroong N."/>
            <person name="Mitsui H."/>
            <person name="Hattori M."/>
            <person name="Hattori R."/>
            <person name="Hattori T."/>
            <person name="Minamisawa K."/>
        </authorList>
    </citation>
    <scope>NUCLEOTIDE SEQUENCE [LARGE SCALE GENOMIC DNA]</scope>
    <source>
        <strain evidence="5 6">S58</strain>
    </source>
</reference>
<organism evidence="5 6">
    <name type="scientific">Bradyrhizobium oligotrophicum S58</name>
    <dbReference type="NCBI Taxonomy" id="1245469"/>
    <lineage>
        <taxon>Bacteria</taxon>
        <taxon>Pseudomonadati</taxon>
        <taxon>Pseudomonadota</taxon>
        <taxon>Alphaproteobacteria</taxon>
        <taxon>Hyphomicrobiales</taxon>
        <taxon>Nitrobacteraceae</taxon>
        <taxon>Bradyrhizobium</taxon>
    </lineage>
</organism>
<dbReference type="PATRIC" id="fig|1245469.3.peg.879"/>
<dbReference type="GO" id="GO:0016757">
    <property type="term" value="F:glycosyltransferase activity"/>
    <property type="evidence" value="ECO:0007669"/>
    <property type="project" value="UniProtKB-KW"/>
</dbReference>
<keyword evidence="3 5" id="KW-0808">Transferase</keyword>
<keyword evidence="2" id="KW-0328">Glycosyltransferase</keyword>
<feature type="domain" description="Glycosyltransferase 2-like" evidence="4">
    <location>
        <begin position="41"/>
        <end position="165"/>
    </location>
</feature>
<dbReference type="Gene3D" id="3.90.550.10">
    <property type="entry name" value="Spore Coat Polysaccharide Biosynthesis Protein SpsA, Chain A"/>
    <property type="match status" value="1"/>
</dbReference>
<dbReference type="InterPro" id="IPR001173">
    <property type="entry name" value="Glyco_trans_2-like"/>
</dbReference>
<dbReference type="AlphaFoldDB" id="M4Z1M3"/>
<evidence type="ECO:0000313" key="6">
    <source>
        <dbReference type="Proteomes" id="UP000011841"/>
    </source>
</evidence>
<protein>
    <submittedName>
        <fullName evidence="5">Glycosyl/methyltransferase hybrid protein</fullName>
    </submittedName>
</protein>